<dbReference type="PANTHER" id="PTHR47017:SF1">
    <property type="entry name" value="ACYL-COA"/>
    <property type="match status" value="1"/>
</dbReference>
<evidence type="ECO:0000313" key="1">
    <source>
        <dbReference type="EMBL" id="CAH0990374.1"/>
    </source>
</evidence>
<dbReference type="PANTHER" id="PTHR47017">
    <property type="entry name" value="ACYL-COA"/>
    <property type="match status" value="1"/>
</dbReference>
<name>A0ABN8ED31_9GAMM</name>
<dbReference type="RefSeq" id="WP_237443056.1">
    <property type="nucleotide sequence ID" value="NZ_CAKLPX010000001.1"/>
</dbReference>
<accession>A0ABN8ED31</accession>
<dbReference type="EMBL" id="CAKLPX010000001">
    <property type="protein sequence ID" value="CAH0990374.1"/>
    <property type="molecule type" value="Genomic_DNA"/>
</dbReference>
<dbReference type="Gene3D" id="3.40.630.30">
    <property type="match status" value="1"/>
</dbReference>
<keyword evidence="2" id="KW-1185">Reference proteome</keyword>
<dbReference type="Pfam" id="PF04339">
    <property type="entry name" value="FemAB_like"/>
    <property type="match status" value="1"/>
</dbReference>
<dbReference type="InterPro" id="IPR016181">
    <property type="entry name" value="Acyl_CoA_acyltransferase"/>
</dbReference>
<comment type="caution">
    <text evidence="1">The sequence shown here is derived from an EMBL/GenBank/DDBJ whole genome shotgun (WGS) entry which is preliminary data.</text>
</comment>
<reference evidence="1" key="1">
    <citation type="submission" date="2021-12" db="EMBL/GenBank/DDBJ databases">
        <authorList>
            <person name="Rodrigo-Torres L."/>
            <person name="Arahal R. D."/>
            <person name="Lucena T."/>
        </authorList>
    </citation>
    <scope>NUCLEOTIDE SEQUENCE</scope>
    <source>
        <strain evidence="1">CECT 8267</strain>
    </source>
</reference>
<dbReference type="SUPFAM" id="SSF55729">
    <property type="entry name" value="Acyl-CoA N-acyltransferases (Nat)"/>
    <property type="match status" value="1"/>
</dbReference>
<gene>
    <name evidence="1" type="ORF">SIN8267_00466</name>
</gene>
<protein>
    <recommendedName>
        <fullName evidence="3">GNAT family N-acetyltransferase</fullName>
    </recommendedName>
</protein>
<organism evidence="1 2">
    <name type="scientific">Sinobacterium norvegicum</name>
    <dbReference type="NCBI Taxonomy" id="1641715"/>
    <lineage>
        <taxon>Bacteria</taxon>
        <taxon>Pseudomonadati</taxon>
        <taxon>Pseudomonadota</taxon>
        <taxon>Gammaproteobacteria</taxon>
        <taxon>Cellvibrionales</taxon>
        <taxon>Spongiibacteraceae</taxon>
        <taxon>Sinobacterium</taxon>
    </lineage>
</organism>
<dbReference type="InterPro" id="IPR007434">
    <property type="entry name" value="FemAB-like"/>
</dbReference>
<sequence length="384" mass="44886">MINIQYIDSINAIDKALWNNTVNADYPFLQHQFLQALEDSGAVTTEKGWQPNHGLIYDDERLIGIIPLYFKSHSYGEYVFDFEWANAYHRNQLQYYPKLLSAIPYTPATGPRLCLIAPYDNAETVSAVCEHLIQYAQQHRLSSCHILFSDPHQSSQLKDGGLSQRRAVHFQWHNKQYRDFDHYLSTFNARKRKNCRKERRCLAQQQLSVEYFNGDQIDDQLWRQFGQFYQATYAKRSGHGGYLPVEFFSQLGRNMADSIVLMTARGRHGIIAGALYFKDATTLYGRYWGCAEEFDNLHFELCYYQGIEYCINHKLQRFDPGVQGEHKIQRGFEPNYTYSNHWLAHPSFAEAIDNFLQQESPHIEQYKADCEQYLPFKSVLNSAE</sequence>
<evidence type="ECO:0000313" key="2">
    <source>
        <dbReference type="Proteomes" id="UP000838100"/>
    </source>
</evidence>
<evidence type="ECO:0008006" key="3">
    <source>
        <dbReference type="Google" id="ProtNLM"/>
    </source>
</evidence>
<dbReference type="Proteomes" id="UP000838100">
    <property type="component" value="Unassembled WGS sequence"/>
</dbReference>
<proteinExistence type="predicted"/>